<dbReference type="Proteomes" id="UP000318010">
    <property type="component" value="Unassembled WGS sequence"/>
</dbReference>
<accession>A0A563U0I7</accession>
<dbReference type="InterPro" id="IPR001179">
    <property type="entry name" value="PPIase_FKBP_dom"/>
</dbReference>
<dbReference type="AlphaFoldDB" id="A0A563U0I7"/>
<dbReference type="SUPFAM" id="SSF54534">
    <property type="entry name" value="FKBP-like"/>
    <property type="match status" value="2"/>
</dbReference>
<dbReference type="PROSITE" id="PS50059">
    <property type="entry name" value="FKBP_PPIASE"/>
    <property type="match status" value="1"/>
</dbReference>
<evidence type="ECO:0000259" key="6">
    <source>
        <dbReference type="PROSITE" id="PS50059"/>
    </source>
</evidence>
<dbReference type="Pfam" id="PF00254">
    <property type="entry name" value="FKBP_C"/>
    <property type="match status" value="1"/>
</dbReference>
<dbReference type="PANTHER" id="PTHR45779">
    <property type="entry name" value="PEPTIDYLPROLYL ISOMERASE"/>
    <property type="match status" value="1"/>
</dbReference>
<evidence type="ECO:0000256" key="1">
    <source>
        <dbReference type="ARBA" id="ARBA00000971"/>
    </source>
</evidence>
<organism evidence="7 8">
    <name type="scientific">Mucilaginibacter achroorhodeus</name>
    <dbReference type="NCBI Taxonomy" id="2599294"/>
    <lineage>
        <taxon>Bacteria</taxon>
        <taxon>Pseudomonadati</taxon>
        <taxon>Bacteroidota</taxon>
        <taxon>Sphingobacteriia</taxon>
        <taxon>Sphingobacteriales</taxon>
        <taxon>Sphingobacteriaceae</taxon>
        <taxon>Mucilaginibacter</taxon>
    </lineage>
</organism>
<reference evidence="7 8" key="1">
    <citation type="submission" date="2019-07" db="EMBL/GenBank/DDBJ databases">
        <authorList>
            <person name="Kim J."/>
        </authorList>
    </citation>
    <scope>NUCLEOTIDE SEQUENCE [LARGE SCALE GENOMIC DNA]</scope>
    <source>
        <strain evidence="7 8">MJ1a</strain>
    </source>
</reference>
<keyword evidence="3 5" id="KW-0697">Rotamase</keyword>
<evidence type="ECO:0000256" key="3">
    <source>
        <dbReference type="ARBA" id="ARBA00023110"/>
    </source>
</evidence>
<proteinExistence type="predicted"/>
<evidence type="ECO:0000256" key="5">
    <source>
        <dbReference type="PROSITE-ProRule" id="PRU00277"/>
    </source>
</evidence>
<dbReference type="EC" id="5.2.1.8" evidence="2 5"/>
<dbReference type="InterPro" id="IPR044609">
    <property type="entry name" value="FKBP2/11"/>
</dbReference>
<feature type="domain" description="PPIase FKBP-type" evidence="6">
    <location>
        <begin position="233"/>
        <end position="319"/>
    </location>
</feature>
<dbReference type="OrthoDB" id="669809at2"/>
<evidence type="ECO:0000313" key="8">
    <source>
        <dbReference type="Proteomes" id="UP000318010"/>
    </source>
</evidence>
<gene>
    <name evidence="7" type="ORF">FPZ42_15590</name>
</gene>
<dbReference type="Gene3D" id="3.10.50.40">
    <property type="match status" value="2"/>
</dbReference>
<dbReference type="PANTHER" id="PTHR45779:SF7">
    <property type="entry name" value="PEPTIDYLPROLYL ISOMERASE"/>
    <property type="match status" value="1"/>
</dbReference>
<dbReference type="PROSITE" id="PS51257">
    <property type="entry name" value="PROKAR_LIPOPROTEIN"/>
    <property type="match status" value="1"/>
</dbReference>
<evidence type="ECO:0000313" key="7">
    <source>
        <dbReference type="EMBL" id="TWR24522.1"/>
    </source>
</evidence>
<protein>
    <recommendedName>
        <fullName evidence="2 5">peptidylprolyl isomerase</fullName>
        <ecNumber evidence="2 5">5.2.1.8</ecNumber>
    </recommendedName>
</protein>
<evidence type="ECO:0000256" key="2">
    <source>
        <dbReference type="ARBA" id="ARBA00013194"/>
    </source>
</evidence>
<dbReference type="GO" id="GO:0003755">
    <property type="term" value="F:peptidyl-prolyl cis-trans isomerase activity"/>
    <property type="evidence" value="ECO:0007669"/>
    <property type="project" value="UniProtKB-KW"/>
</dbReference>
<dbReference type="EMBL" id="VOEI01000006">
    <property type="protein sequence ID" value="TWR24522.1"/>
    <property type="molecule type" value="Genomic_DNA"/>
</dbReference>
<name>A0A563U0I7_9SPHI</name>
<comment type="catalytic activity">
    <reaction evidence="1 5">
        <text>[protein]-peptidylproline (omega=180) = [protein]-peptidylproline (omega=0)</text>
        <dbReference type="Rhea" id="RHEA:16237"/>
        <dbReference type="Rhea" id="RHEA-COMP:10747"/>
        <dbReference type="Rhea" id="RHEA-COMP:10748"/>
        <dbReference type="ChEBI" id="CHEBI:83833"/>
        <dbReference type="ChEBI" id="CHEBI:83834"/>
        <dbReference type="EC" id="5.2.1.8"/>
    </reaction>
</comment>
<keyword evidence="8" id="KW-1185">Reference proteome</keyword>
<sequence>MKQRIFTFLVLALAGLTACKKNDNNLPDIQQYDDQQIQAYISANALTGFTKDQTLIGDGATGLYYKLISPATPGSGPDSLKYQDQVSVVYTLKSMDGKYVSTDTIANHYNGFLGYMTSVNTTTGFYFPVGAQLAVHNLLKYPGANIQVLIPSRLAYGVRGYGVGSITASGRIAGNQSLDMYVHVIKDQAAYDDQVIKNYFTANNLTGYTKDPLGFYYKVVTQGSGSVGEITQYSNVSATYVGSLLNGTNFDQSSQTTATTLTPYSLIDGFKTAILKYGSTGTSLSLFIPSALGYGTAQQSAGIPANSVLHFEVQIASVTQP</sequence>
<comment type="caution">
    <text evidence="7">The sequence shown here is derived from an EMBL/GenBank/DDBJ whole genome shotgun (WGS) entry which is preliminary data.</text>
</comment>
<dbReference type="InterPro" id="IPR046357">
    <property type="entry name" value="PPIase_dom_sf"/>
</dbReference>
<evidence type="ECO:0000256" key="4">
    <source>
        <dbReference type="ARBA" id="ARBA00023235"/>
    </source>
</evidence>
<keyword evidence="4 5" id="KW-0413">Isomerase</keyword>
<dbReference type="RefSeq" id="WP_146272776.1">
    <property type="nucleotide sequence ID" value="NZ_VOEI01000006.1"/>
</dbReference>